<dbReference type="Proteomes" id="UP000299102">
    <property type="component" value="Unassembled WGS sequence"/>
</dbReference>
<reference evidence="1 2" key="1">
    <citation type="journal article" date="2019" name="Commun. Biol.">
        <title>The bagworm genome reveals a unique fibroin gene that provides high tensile strength.</title>
        <authorList>
            <person name="Kono N."/>
            <person name="Nakamura H."/>
            <person name="Ohtoshi R."/>
            <person name="Tomita M."/>
            <person name="Numata K."/>
            <person name="Arakawa K."/>
        </authorList>
    </citation>
    <scope>NUCLEOTIDE SEQUENCE [LARGE SCALE GENOMIC DNA]</scope>
</reference>
<keyword evidence="2" id="KW-1185">Reference proteome</keyword>
<dbReference type="OrthoDB" id="549750at2759"/>
<dbReference type="InterPro" id="IPR036388">
    <property type="entry name" value="WH-like_DNA-bd_sf"/>
</dbReference>
<evidence type="ECO:0000313" key="1">
    <source>
        <dbReference type="EMBL" id="GBP70305.1"/>
    </source>
</evidence>
<sequence length="284" mass="33699">MPRRTCYWTRKLELDLVELVKKREFIWKPIGNTNHHIQQKYKGFAEIATILGNGFTELEELLDEDSSQIQKEFAITLEVTQQAVLHHLKLLRMIHKQARLVRDRWVNIRSTFNHNVRRVIKSKLTAKSSNEIYVPCWPLWKPLQFLKDVYSKNETNQNVDVNKTGIELVNDPTVKEEVQSDIEENLLEIRQRGQRTDRPRHRGRVHLELKRHRDSDKCKRVLNDLIRTIAPLTETPLQDSQQTYWFFGKHVVERLNNMRPLDARCATHEIFELLNKLPNTVLET</sequence>
<dbReference type="EMBL" id="BGZK01001069">
    <property type="protein sequence ID" value="GBP70305.1"/>
    <property type="molecule type" value="Genomic_DNA"/>
</dbReference>
<proteinExistence type="predicted"/>
<comment type="caution">
    <text evidence="1">The sequence shown here is derived from an EMBL/GenBank/DDBJ whole genome shotgun (WGS) entry which is preliminary data.</text>
</comment>
<evidence type="ECO:0008006" key="3">
    <source>
        <dbReference type="Google" id="ProtNLM"/>
    </source>
</evidence>
<name>A0A4C1Y787_EUMVA</name>
<organism evidence="1 2">
    <name type="scientific">Eumeta variegata</name>
    <name type="common">Bagworm moth</name>
    <name type="synonym">Eumeta japonica</name>
    <dbReference type="NCBI Taxonomy" id="151549"/>
    <lineage>
        <taxon>Eukaryota</taxon>
        <taxon>Metazoa</taxon>
        <taxon>Ecdysozoa</taxon>
        <taxon>Arthropoda</taxon>
        <taxon>Hexapoda</taxon>
        <taxon>Insecta</taxon>
        <taxon>Pterygota</taxon>
        <taxon>Neoptera</taxon>
        <taxon>Endopterygota</taxon>
        <taxon>Lepidoptera</taxon>
        <taxon>Glossata</taxon>
        <taxon>Ditrysia</taxon>
        <taxon>Tineoidea</taxon>
        <taxon>Psychidae</taxon>
        <taxon>Oiketicinae</taxon>
        <taxon>Eumeta</taxon>
    </lineage>
</organism>
<evidence type="ECO:0000313" key="2">
    <source>
        <dbReference type="Proteomes" id="UP000299102"/>
    </source>
</evidence>
<gene>
    <name evidence="1" type="ORF">EVAR_52324_1</name>
</gene>
<protein>
    <recommendedName>
        <fullName evidence="3">MADF domain-containing protein</fullName>
    </recommendedName>
</protein>
<dbReference type="AlphaFoldDB" id="A0A4C1Y787"/>
<accession>A0A4C1Y787</accession>
<dbReference type="Gene3D" id="1.10.10.10">
    <property type="entry name" value="Winged helix-like DNA-binding domain superfamily/Winged helix DNA-binding domain"/>
    <property type="match status" value="1"/>
</dbReference>